<sequence length="313" mass="33656">MVEAAARQIDPSLLTKAASSMAASFHCGSLYQGEHFWPIQNSLQQSVLGSESAGAATEIKQFCSGGLYGVMLADAVLEAGWTGDYAMVTGGDSNFFFDRYAYAASPMTEGSLMGDSAFCTVLNRHDGFARILSVAARSYNPAADMMRTRADRGIDDPSFPALADWITRFEEYGRRHPGSASDHGLASFQSAVDTVIECYRRIGLDPGEIDWFAPSFIEPSVVTDMLAKQSFLSPTPGLASFAERFGHLTVSDFCVNLGYLMNEKVAKVGDLVMLFSAGNFVNSAAVLIRIEKEATVAFNAGVIVSANRGRGEP</sequence>
<proteinExistence type="predicted"/>
<organism evidence="1 2">
    <name type="scientific">Mycobacterium deserti</name>
    <dbReference type="NCBI Taxonomy" id="2978347"/>
    <lineage>
        <taxon>Bacteria</taxon>
        <taxon>Bacillati</taxon>
        <taxon>Actinomycetota</taxon>
        <taxon>Actinomycetes</taxon>
        <taxon>Mycobacteriales</taxon>
        <taxon>Mycobacteriaceae</taxon>
        <taxon>Mycobacterium</taxon>
    </lineage>
</organism>
<keyword evidence="2" id="KW-1185">Reference proteome</keyword>
<dbReference type="EMBL" id="JAODWD010000003">
    <property type="protein sequence ID" value="MCT7659702.1"/>
    <property type="molecule type" value="Genomic_DNA"/>
</dbReference>
<dbReference type="SUPFAM" id="SSF53901">
    <property type="entry name" value="Thiolase-like"/>
    <property type="match status" value="1"/>
</dbReference>
<protein>
    <recommendedName>
        <fullName evidence="3">Beta-ketoacyl-[acyl-carrier-protein] synthase III C-terminal domain-containing protein</fullName>
    </recommendedName>
</protein>
<evidence type="ECO:0000313" key="2">
    <source>
        <dbReference type="Proteomes" id="UP001206639"/>
    </source>
</evidence>
<name>A0ABT2MBQ4_9MYCO</name>
<dbReference type="InterPro" id="IPR016039">
    <property type="entry name" value="Thiolase-like"/>
</dbReference>
<evidence type="ECO:0008006" key="3">
    <source>
        <dbReference type="Google" id="ProtNLM"/>
    </source>
</evidence>
<dbReference type="Gene3D" id="3.40.47.10">
    <property type="match status" value="2"/>
</dbReference>
<comment type="caution">
    <text evidence="1">The sequence shown here is derived from an EMBL/GenBank/DDBJ whole genome shotgun (WGS) entry which is preliminary data.</text>
</comment>
<accession>A0ABT2MBQ4</accession>
<evidence type="ECO:0000313" key="1">
    <source>
        <dbReference type="EMBL" id="MCT7659702.1"/>
    </source>
</evidence>
<dbReference type="Proteomes" id="UP001206639">
    <property type="component" value="Unassembled WGS sequence"/>
</dbReference>
<reference evidence="2" key="1">
    <citation type="submission" date="2023-07" db="EMBL/GenBank/DDBJ databases">
        <authorList>
            <person name="Deng Y."/>
            <person name="Zhang Y.-Q."/>
        </authorList>
    </citation>
    <scope>NUCLEOTIDE SEQUENCE [LARGE SCALE GENOMIC DNA]</scope>
    <source>
        <strain evidence="2">CPCC 205710</strain>
    </source>
</reference>
<gene>
    <name evidence="1" type="ORF">N4S67_14865</name>
</gene>
<dbReference type="RefSeq" id="WP_260993732.1">
    <property type="nucleotide sequence ID" value="NZ_JAODWD010000003.1"/>
</dbReference>